<dbReference type="RefSeq" id="WP_307044014.1">
    <property type="nucleotide sequence ID" value="NZ_JAUSYY010000001.1"/>
</dbReference>
<reference evidence="2 3" key="1">
    <citation type="submission" date="2023-07" db="EMBL/GenBank/DDBJ databases">
        <title>Comparative genomics of wheat-associated soil bacteria to identify genetic determinants of phenazine resistance.</title>
        <authorList>
            <person name="Mouncey N."/>
        </authorList>
    </citation>
    <scope>NUCLEOTIDE SEQUENCE [LARGE SCALE GENOMIC DNA]</scope>
    <source>
        <strain evidence="2 3">V3I3</strain>
    </source>
</reference>
<dbReference type="NCBIfam" id="TIGR00199">
    <property type="entry name" value="PncC_domain"/>
    <property type="match status" value="1"/>
</dbReference>
<dbReference type="Gene3D" id="3.90.950.20">
    <property type="entry name" value="CinA-like"/>
    <property type="match status" value="1"/>
</dbReference>
<dbReference type="GO" id="GO:0019159">
    <property type="term" value="F:nicotinamide-nucleotide amidase activity"/>
    <property type="evidence" value="ECO:0007669"/>
    <property type="project" value="UniProtKB-EC"/>
</dbReference>
<evidence type="ECO:0000259" key="1">
    <source>
        <dbReference type="Pfam" id="PF02464"/>
    </source>
</evidence>
<dbReference type="EC" id="3.5.1.42" evidence="2"/>
<dbReference type="Proteomes" id="UP001239083">
    <property type="component" value="Unassembled WGS sequence"/>
</dbReference>
<feature type="domain" description="CinA C-terminal" evidence="1">
    <location>
        <begin position="13"/>
        <end position="163"/>
    </location>
</feature>
<keyword evidence="3" id="KW-1185">Reference proteome</keyword>
<protein>
    <submittedName>
        <fullName evidence="2">Nicotinamide-nucleotide amidase</fullName>
        <ecNumber evidence="2">3.5.1.42</ecNumber>
    </submittedName>
</protein>
<dbReference type="EMBL" id="JAUSYY010000001">
    <property type="protein sequence ID" value="MDQ0895708.1"/>
    <property type="molecule type" value="Genomic_DNA"/>
</dbReference>
<dbReference type="Pfam" id="PF02464">
    <property type="entry name" value="CinA"/>
    <property type="match status" value="1"/>
</dbReference>
<organism evidence="2 3">
    <name type="scientific">Agromyces ramosus</name>
    <dbReference type="NCBI Taxonomy" id="33879"/>
    <lineage>
        <taxon>Bacteria</taxon>
        <taxon>Bacillati</taxon>
        <taxon>Actinomycetota</taxon>
        <taxon>Actinomycetes</taxon>
        <taxon>Micrococcales</taxon>
        <taxon>Microbacteriaceae</taxon>
        <taxon>Agromyces</taxon>
    </lineage>
</organism>
<gene>
    <name evidence="2" type="ORF">QFZ26_003263</name>
</gene>
<sequence>MSRHDGPDAASVELIRTLTERGLTIATAESLTGGLLAAALVDVPGASIAFNGGIVAYATPLKRTLLGVAEELLAERGAVDPDVARQMADRVRLVCAVDGRPADVGVATTGVAGPDPQDGRSPGTVFVGVAMGDHVEVTALELTGDRAAIRSATVHAAIGAVRARLAHDGRGT</sequence>
<comment type="caution">
    <text evidence="2">The sequence shown here is derived from an EMBL/GenBank/DDBJ whole genome shotgun (WGS) entry which is preliminary data.</text>
</comment>
<dbReference type="SUPFAM" id="SSF142433">
    <property type="entry name" value="CinA-like"/>
    <property type="match status" value="1"/>
</dbReference>
<keyword evidence="2" id="KW-0378">Hydrolase</keyword>
<evidence type="ECO:0000313" key="2">
    <source>
        <dbReference type="EMBL" id="MDQ0895708.1"/>
    </source>
</evidence>
<accession>A0ABU0RCC4</accession>
<dbReference type="InterPro" id="IPR036653">
    <property type="entry name" value="CinA-like_C"/>
</dbReference>
<dbReference type="InterPro" id="IPR008136">
    <property type="entry name" value="CinA_C"/>
</dbReference>
<evidence type="ECO:0000313" key="3">
    <source>
        <dbReference type="Proteomes" id="UP001239083"/>
    </source>
</evidence>
<name>A0ABU0RCC4_9MICO</name>
<proteinExistence type="predicted"/>